<dbReference type="SUPFAM" id="SSF47413">
    <property type="entry name" value="lambda repressor-like DNA-binding domains"/>
    <property type="match status" value="1"/>
</dbReference>
<evidence type="ECO:0000313" key="2">
    <source>
        <dbReference type="EMBL" id="NHZ78047.1"/>
    </source>
</evidence>
<sequence>MPSLLLQKSSTFARRLREVRLRSELPQDKLGVLAGLEESSASARMSRYENGIHEPSHKFVESIAKVLGISTAYFYCGDDRLAAIILAYSELPEHKRQALRQYATELQ</sequence>
<dbReference type="PROSITE" id="PS50943">
    <property type="entry name" value="HTH_CROC1"/>
    <property type="match status" value="1"/>
</dbReference>
<organism evidence="2 3">
    <name type="scientific">Massilia frigida</name>
    <dbReference type="NCBI Taxonomy" id="2609281"/>
    <lineage>
        <taxon>Bacteria</taxon>
        <taxon>Pseudomonadati</taxon>
        <taxon>Pseudomonadota</taxon>
        <taxon>Betaproteobacteria</taxon>
        <taxon>Burkholderiales</taxon>
        <taxon>Oxalobacteraceae</taxon>
        <taxon>Telluria group</taxon>
        <taxon>Massilia</taxon>
    </lineage>
</organism>
<dbReference type="RefSeq" id="WP_167084473.1">
    <property type="nucleotide sequence ID" value="NZ_WHJG01000001.1"/>
</dbReference>
<keyword evidence="3" id="KW-1185">Reference proteome</keyword>
<name>A0ABX0MYC6_9BURK</name>
<feature type="domain" description="HTH cro/C1-type" evidence="1">
    <location>
        <begin position="16"/>
        <end position="74"/>
    </location>
</feature>
<reference evidence="2 3" key="1">
    <citation type="submission" date="2019-10" db="EMBL/GenBank/DDBJ databases">
        <title>Taxonomy of Antarctic Massilia spp.: description of Massilia rubra sp. nov., Massilia aquatica sp. nov., Massilia mucilaginosa sp. nov., Massilia frigida sp. nov. isolated from streams, lakes and regoliths.</title>
        <authorList>
            <person name="Holochova P."/>
            <person name="Sedlacek I."/>
            <person name="Kralova S."/>
            <person name="Maslanova I."/>
            <person name="Busse H.-J."/>
            <person name="Stankova E."/>
            <person name="Vrbovska V."/>
            <person name="Kovarovic V."/>
            <person name="Bartak M."/>
            <person name="Svec P."/>
            <person name="Pantucek R."/>
        </authorList>
    </citation>
    <scope>NUCLEOTIDE SEQUENCE [LARGE SCALE GENOMIC DNA]</scope>
    <source>
        <strain evidence="2 3">CCM 8695</strain>
    </source>
</reference>
<dbReference type="Proteomes" id="UP000621455">
    <property type="component" value="Unassembled WGS sequence"/>
</dbReference>
<dbReference type="CDD" id="cd00093">
    <property type="entry name" value="HTH_XRE"/>
    <property type="match status" value="1"/>
</dbReference>
<proteinExistence type="predicted"/>
<dbReference type="EMBL" id="WHJG01000001">
    <property type="protein sequence ID" value="NHZ78047.1"/>
    <property type="molecule type" value="Genomic_DNA"/>
</dbReference>
<comment type="caution">
    <text evidence="2">The sequence shown here is derived from an EMBL/GenBank/DDBJ whole genome shotgun (WGS) entry which is preliminary data.</text>
</comment>
<gene>
    <name evidence="2" type="ORF">F2P44_01870</name>
</gene>
<accession>A0ABX0MYC6</accession>
<evidence type="ECO:0000259" key="1">
    <source>
        <dbReference type="PROSITE" id="PS50943"/>
    </source>
</evidence>
<evidence type="ECO:0000313" key="3">
    <source>
        <dbReference type="Proteomes" id="UP000621455"/>
    </source>
</evidence>
<dbReference type="InterPro" id="IPR010982">
    <property type="entry name" value="Lambda_DNA-bd_dom_sf"/>
</dbReference>
<protein>
    <submittedName>
        <fullName evidence="2">Helix-turn-helix domain-containing protein</fullName>
    </submittedName>
</protein>
<dbReference type="Pfam" id="PF13560">
    <property type="entry name" value="HTH_31"/>
    <property type="match status" value="1"/>
</dbReference>
<dbReference type="Gene3D" id="1.10.260.40">
    <property type="entry name" value="lambda repressor-like DNA-binding domains"/>
    <property type="match status" value="1"/>
</dbReference>
<dbReference type="InterPro" id="IPR001387">
    <property type="entry name" value="Cro/C1-type_HTH"/>
</dbReference>
<dbReference type="SMART" id="SM00530">
    <property type="entry name" value="HTH_XRE"/>
    <property type="match status" value="1"/>
</dbReference>